<gene>
    <name evidence="2" type="ORF">GCM10025866_31070</name>
</gene>
<reference evidence="3" key="1">
    <citation type="journal article" date="2019" name="Int. J. Syst. Evol. Microbiol.">
        <title>The Global Catalogue of Microorganisms (GCM) 10K type strain sequencing project: providing services to taxonomists for standard genome sequencing and annotation.</title>
        <authorList>
            <consortium name="The Broad Institute Genomics Platform"/>
            <consortium name="The Broad Institute Genome Sequencing Center for Infectious Disease"/>
            <person name="Wu L."/>
            <person name="Ma J."/>
        </authorList>
    </citation>
    <scope>NUCLEOTIDE SEQUENCE [LARGE SCALE GENOMIC DNA]</scope>
    <source>
        <strain evidence="3">NBRC 108725</strain>
    </source>
</reference>
<sequence>MTERVAIVTGAAQGIGAAIAKELAADGVKVVVTDINIDGATKVAEEIGAVAKRLDVSDPEQANAVVAETVAELGRLDILVNNAGLVPYTPFDDLTIEQWRRTFSVNGEGLFNMTKAAVEAMKANEYGRIVNIASNTFVAGTPNCADYVATKGAVVGFTRAVAGEIGKYGITINAVAPGITASEGVFTTGHGEGFDYVVPMQAFNRRAVPADIAPAVAFLASEKAEWVTGQLLVVDGGHTRN</sequence>
<dbReference type="Gene3D" id="3.40.50.720">
    <property type="entry name" value="NAD(P)-binding Rossmann-like Domain"/>
    <property type="match status" value="1"/>
</dbReference>
<accession>A0ABM8GFR8</accession>
<protein>
    <submittedName>
        <fullName evidence="2">Pyridoxal 4-dehydrogenase</fullName>
    </submittedName>
</protein>
<dbReference type="PRINTS" id="PR00081">
    <property type="entry name" value="GDHRDH"/>
</dbReference>
<comment type="similarity">
    <text evidence="1">Belongs to the short-chain dehydrogenases/reductases (SDR) family.</text>
</comment>
<name>A0ABM8GFR8_9MICO</name>
<dbReference type="PANTHER" id="PTHR42879">
    <property type="entry name" value="3-OXOACYL-(ACYL-CARRIER-PROTEIN) REDUCTASE"/>
    <property type="match status" value="1"/>
</dbReference>
<dbReference type="InterPro" id="IPR050259">
    <property type="entry name" value="SDR"/>
</dbReference>
<dbReference type="RefSeq" id="WP_286277150.1">
    <property type="nucleotide sequence ID" value="NZ_AP027731.1"/>
</dbReference>
<proteinExistence type="inferred from homology"/>
<dbReference type="InterPro" id="IPR020904">
    <property type="entry name" value="Sc_DH/Rdtase_CS"/>
</dbReference>
<evidence type="ECO:0000313" key="2">
    <source>
        <dbReference type="EMBL" id="BDZ47198.1"/>
    </source>
</evidence>
<dbReference type="Pfam" id="PF13561">
    <property type="entry name" value="adh_short_C2"/>
    <property type="match status" value="1"/>
</dbReference>
<organism evidence="2 3">
    <name type="scientific">Naasia aerilata</name>
    <dbReference type="NCBI Taxonomy" id="1162966"/>
    <lineage>
        <taxon>Bacteria</taxon>
        <taxon>Bacillati</taxon>
        <taxon>Actinomycetota</taxon>
        <taxon>Actinomycetes</taxon>
        <taxon>Micrococcales</taxon>
        <taxon>Microbacteriaceae</taxon>
        <taxon>Naasia</taxon>
    </lineage>
</organism>
<dbReference type="SUPFAM" id="SSF51735">
    <property type="entry name" value="NAD(P)-binding Rossmann-fold domains"/>
    <property type="match status" value="1"/>
</dbReference>
<dbReference type="CDD" id="cd05233">
    <property type="entry name" value="SDR_c"/>
    <property type="match status" value="1"/>
</dbReference>
<keyword evidence="3" id="KW-1185">Reference proteome</keyword>
<dbReference type="PROSITE" id="PS00061">
    <property type="entry name" value="ADH_SHORT"/>
    <property type="match status" value="1"/>
</dbReference>
<evidence type="ECO:0000256" key="1">
    <source>
        <dbReference type="ARBA" id="ARBA00006484"/>
    </source>
</evidence>
<evidence type="ECO:0000313" key="3">
    <source>
        <dbReference type="Proteomes" id="UP001321498"/>
    </source>
</evidence>
<dbReference type="PRINTS" id="PR00080">
    <property type="entry name" value="SDRFAMILY"/>
</dbReference>
<dbReference type="PANTHER" id="PTHR42879:SF2">
    <property type="entry name" value="3-OXOACYL-[ACYL-CARRIER-PROTEIN] REDUCTASE FABG"/>
    <property type="match status" value="1"/>
</dbReference>
<dbReference type="InterPro" id="IPR036291">
    <property type="entry name" value="NAD(P)-bd_dom_sf"/>
</dbReference>
<dbReference type="Proteomes" id="UP001321498">
    <property type="component" value="Chromosome"/>
</dbReference>
<dbReference type="InterPro" id="IPR002347">
    <property type="entry name" value="SDR_fam"/>
</dbReference>
<dbReference type="EMBL" id="AP027731">
    <property type="protein sequence ID" value="BDZ47198.1"/>
    <property type="molecule type" value="Genomic_DNA"/>
</dbReference>